<reference evidence="6" key="1">
    <citation type="submission" date="2016-10" db="EMBL/GenBank/DDBJ databases">
        <authorList>
            <person name="Varghese N."/>
        </authorList>
    </citation>
    <scope>NUCLEOTIDE SEQUENCE [LARGE SCALE GENOMIC DNA]</scope>
    <source>
        <strain evidence="6">GAS106B</strain>
    </source>
</reference>
<dbReference type="SUPFAM" id="SSF47413">
    <property type="entry name" value="lambda repressor-like DNA-binding domains"/>
    <property type="match status" value="1"/>
</dbReference>
<dbReference type="Pfam" id="PF13377">
    <property type="entry name" value="Peripla_BP_3"/>
    <property type="match status" value="1"/>
</dbReference>
<dbReference type="InterPro" id="IPR046335">
    <property type="entry name" value="LacI/GalR-like_sensor"/>
</dbReference>
<keyword evidence="6" id="KW-1185">Reference proteome</keyword>
<evidence type="ECO:0000256" key="1">
    <source>
        <dbReference type="ARBA" id="ARBA00023015"/>
    </source>
</evidence>
<dbReference type="SUPFAM" id="SSF53822">
    <property type="entry name" value="Periplasmic binding protein-like I"/>
    <property type="match status" value="1"/>
</dbReference>
<dbReference type="OrthoDB" id="269117at2"/>
<evidence type="ECO:0000256" key="3">
    <source>
        <dbReference type="ARBA" id="ARBA00023163"/>
    </source>
</evidence>
<gene>
    <name evidence="5" type="ORF">SAMN05443245_6707</name>
</gene>
<dbReference type="Gene3D" id="3.40.50.2300">
    <property type="match status" value="2"/>
</dbReference>
<dbReference type="Pfam" id="PF00356">
    <property type="entry name" value="LacI"/>
    <property type="match status" value="1"/>
</dbReference>
<sequence>MGIRQLASELNLSVSTISRALNDSDEVSAETRERVRAAALRHGYAPNKAAESLRKGRLDIIGLMLPMRREEENYTLGVFMTLADGLQSILSQHGMDLVMYASESWDDECARLRRIVERRHVDGVILAGTRHHDERIDYVAARNFPFVALGRSESGGEHAWVDLDFKSAAEAGVARLVALGHRRIALGIPDNDAMQAHVYLHAWQEAMAKHGLEVPKGFVRRNELSERGGYQITQELLELARAPTALMFQSDCMAIGAYRKLYELGKTPGRDLAISGGVLTGELAEFLAPRLTGFTLDAYELGRRLAQSLLAQFPDFADTYGDAREPSLWPLSLRERDSDALPPESSKAVRKR</sequence>
<dbReference type="CDD" id="cd20010">
    <property type="entry name" value="PBP1_AglR-like"/>
    <property type="match status" value="1"/>
</dbReference>
<name>A0A1H1JL11_9BURK</name>
<dbReference type="RefSeq" id="WP_074771954.1">
    <property type="nucleotide sequence ID" value="NZ_FNKP01000003.1"/>
</dbReference>
<dbReference type="InterPro" id="IPR028082">
    <property type="entry name" value="Peripla_BP_I"/>
</dbReference>
<dbReference type="EMBL" id="FNKP01000003">
    <property type="protein sequence ID" value="SDR50600.1"/>
    <property type="molecule type" value="Genomic_DNA"/>
</dbReference>
<dbReference type="PROSITE" id="PS50932">
    <property type="entry name" value="HTH_LACI_2"/>
    <property type="match status" value="1"/>
</dbReference>
<feature type="domain" description="HTH lacI-type" evidence="4">
    <location>
        <begin position="1"/>
        <end position="55"/>
    </location>
</feature>
<evidence type="ECO:0000256" key="2">
    <source>
        <dbReference type="ARBA" id="ARBA00023125"/>
    </source>
</evidence>
<dbReference type="AlphaFoldDB" id="A0A1H1JL11"/>
<dbReference type="SMART" id="SM00354">
    <property type="entry name" value="HTH_LACI"/>
    <property type="match status" value="1"/>
</dbReference>
<dbReference type="GO" id="GO:0003700">
    <property type="term" value="F:DNA-binding transcription factor activity"/>
    <property type="evidence" value="ECO:0007669"/>
    <property type="project" value="TreeGrafter"/>
</dbReference>
<keyword evidence="3" id="KW-0804">Transcription</keyword>
<keyword evidence="2" id="KW-0238">DNA-binding</keyword>
<organism evidence="5 6">
    <name type="scientific">Paraburkholderia fungorum</name>
    <dbReference type="NCBI Taxonomy" id="134537"/>
    <lineage>
        <taxon>Bacteria</taxon>
        <taxon>Pseudomonadati</taxon>
        <taxon>Pseudomonadota</taxon>
        <taxon>Betaproteobacteria</taxon>
        <taxon>Burkholderiales</taxon>
        <taxon>Burkholderiaceae</taxon>
        <taxon>Paraburkholderia</taxon>
    </lineage>
</organism>
<dbReference type="CDD" id="cd01392">
    <property type="entry name" value="HTH_LacI"/>
    <property type="match status" value="1"/>
</dbReference>
<dbReference type="PANTHER" id="PTHR30146:SF155">
    <property type="entry name" value="ALANINE RACEMASE"/>
    <property type="match status" value="1"/>
</dbReference>
<dbReference type="InterPro" id="IPR010982">
    <property type="entry name" value="Lambda_DNA-bd_dom_sf"/>
</dbReference>
<evidence type="ECO:0000259" key="4">
    <source>
        <dbReference type="PROSITE" id="PS50932"/>
    </source>
</evidence>
<dbReference type="Gene3D" id="1.10.260.40">
    <property type="entry name" value="lambda repressor-like DNA-binding domains"/>
    <property type="match status" value="1"/>
</dbReference>
<evidence type="ECO:0000313" key="5">
    <source>
        <dbReference type="EMBL" id="SDR50600.1"/>
    </source>
</evidence>
<dbReference type="GO" id="GO:0000976">
    <property type="term" value="F:transcription cis-regulatory region binding"/>
    <property type="evidence" value="ECO:0007669"/>
    <property type="project" value="TreeGrafter"/>
</dbReference>
<dbReference type="Proteomes" id="UP000183487">
    <property type="component" value="Unassembled WGS sequence"/>
</dbReference>
<accession>A0A1H1JL11</accession>
<dbReference type="PANTHER" id="PTHR30146">
    <property type="entry name" value="LACI-RELATED TRANSCRIPTIONAL REPRESSOR"/>
    <property type="match status" value="1"/>
</dbReference>
<dbReference type="InterPro" id="IPR000843">
    <property type="entry name" value="HTH_LacI"/>
</dbReference>
<evidence type="ECO:0000313" key="6">
    <source>
        <dbReference type="Proteomes" id="UP000183487"/>
    </source>
</evidence>
<protein>
    <submittedName>
        <fullName evidence="5">Transcriptional regulator, LacI family</fullName>
    </submittedName>
</protein>
<keyword evidence="1" id="KW-0805">Transcription regulation</keyword>
<proteinExistence type="predicted"/>